<feature type="non-terminal residue" evidence="2">
    <location>
        <position position="1"/>
    </location>
</feature>
<evidence type="ECO:0000256" key="1">
    <source>
        <dbReference type="SAM" id="MobiDB-lite"/>
    </source>
</evidence>
<reference evidence="2" key="1">
    <citation type="submission" date="2008-08" db="EMBL/GenBank/DDBJ databases">
        <title>Nucleotide Diversity and Divergence in the Loblolly Pine Gene Space.</title>
        <authorList>
            <person name="Neale D.B."/>
            <person name="Wegrzyn J.L."/>
            <person name="Lee J.M."/>
            <person name="Eckert A.J."/>
            <person name="Liechty J.D."/>
            <person name="Stevens K.A."/>
            <person name="Langley C.H."/>
        </authorList>
    </citation>
    <scope>NUCLEOTIDE SEQUENCE</scope>
    <source>
        <strain evidence="2">3848</strain>
        <tissue evidence="2">Megagametophyte</tissue>
    </source>
</reference>
<feature type="compositionally biased region" description="Polar residues" evidence="1">
    <location>
        <begin position="1"/>
        <end position="10"/>
    </location>
</feature>
<protein>
    <submittedName>
        <fullName evidence="2">Uncharacterized protein</fullName>
    </submittedName>
</protein>
<dbReference type="AlphaFoldDB" id="H9WNK0"/>
<name>H9WNK0_PINTA</name>
<evidence type="ECO:0000313" key="2">
    <source>
        <dbReference type="EMBL" id="AFG63593.1"/>
    </source>
</evidence>
<sequence length="66" mass="7166">TEQVSRSGNESDGAVKSPGILDPEAELAKLESEFGKTSEGYSTQEISSWEFDELEKGLRSSLNKDA</sequence>
<organism evidence="2">
    <name type="scientific">Pinus taeda</name>
    <name type="common">Loblolly pine</name>
    <dbReference type="NCBI Taxonomy" id="3352"/>
    <lineage>
        <taxon>Eukaryota</taxon>
        <taxon>Viridiplantae</taxon>
        <taxon>Streptophyta</taxon>
        <taxon>Embryophyta</taxon>
        <taxon>Tracheophyta</taxon>
        <taxon>Spermatophyta</taxon>
        <taxon>Pinopsida</taxon>
        <taxon>Pinidae</taxon>
        <taxon>Conifers I</taxon>
        <taxon>Pinales</taxon>
        <taxon>Pinaceae</taxon>
        <taxon>Pinus</taxon>
        <taxon>Pinus subgen. Pinus</taxon>
    </lineage>
</organism>
<gene>
    <name evidence="2" type="ORF">2_10353_01</name>
</gene>
<accession>H9WNK0</accession>
<feature type="region of interest" description="Disordered" evidence="1">
    <location>
        <begin position="1"/>
        <end position="22"/>
    </location>
</feature>
<dbReference type="EMBL" id="FJ088896">
    <property type="protein sequence ID" value="AFG63593.1"/>
    <property type="molecule type" value="Genomic_DNA"/>
</dbReference>
<proteinExistence type="predicted"/>